<dbReference type="Proteomes" id="UP000309174">
    <property type="component" value="Unassembled WGS sequence"/>
</dbReference>
<evidence type="ECO:0000313" key="4">
    <source>
        <dbReference type="Proteomes" id="UP000309174"/>
    </source>
</evidence>
<evidence type="ECO:0000313" key="3">
    <source>
        <dbReference type="EMBL" id="TMQ89999.1"/>
    </source>
</evidence>
<organism evidence="3 4">
    <name type="scientific">Actinomadura soli</name>
    <dbReference type="NCBI Taxonomy" id="2508997"/>
    <lineage>
        <taxon>Bacteria</taxon>
        <taxon>Bacillati</taxon>
        <taxon>Actinomycetota</taxon>
        <taxon>Actinomycetes</taxon>
        <taxon>Streptosporangiales</taxon>
        <taxon>Thermomonosporaceae</taxon>
        <taxon>Actinomadura</taxon>
    </lineage>
</organism>
<keyword evidence="4" id="KW-1185">Reference proteome</keyword>
<feature type="region of interest" description="Disordered" evidence="1">
    <location>
        <begin position="53"/>
        <end position="84"/>
    </location>
</feature>
<gene>
    <name evidence="3" type="ORF">ETD83_37400</name>
</gene>
<feature type="signal peptide" evidence="2">
    <location>
        <begin position="1"/>
        <end position="28"/>
    </location>
</feature>
<feature type="non-terminal residue" evidence="3">
    <location>
        <position position="84"/>
    </location>
</feature>
<evidence type="ECO:0000256" key="1">
    <source>
        <dbReference type="SAM" id="MobiDB-lite"/>
    </source>
</evidence>
<feature type="compositionally biased region" description="Pro residues" evidence="1">
    <location>
        <begin position="64"/>
        <end position="84"/>
    </location>
</feature>
<evidence type="ECO:0000256" key="2">
    <source>
        <dbReference type="SAM" id="SignalP"/>
    </source>
</evidence>
<feature type="chain" id="PRO_5023143485" description="Secreted protein" evidence="2">
    <location>
        <begin position="29"/>
        <end position="84"/>
    </location>
</feature>
<proteinExistence type="predicted"/>
<dbReference type="AlphaFoldDB" id="A0A5C4J056"/>
<comment type="caution">
    <text evidence="3">The sequence shown here is derived from an EMBL/GenBank/DDBJ whole genome shotgun (WGS) entry which is preliminary data.</text>
</comment>
<evidence type="ECO:0008006" key="5">
    <source>
        <dbReference type="Google" id="ProtNLM"/>
    </source>
</evidence>
<reference evidence="3 4" key="1">
    <citation type="submission" date="2019-05" db="EMBL/GenBank/DDBJ databases">
        <title>Draft genome sequence of Actinomadura sp. 14C53.</title>
        <authorList>
            <person name="Saricaoglu S."/>
            <person name="Isik K."/>
        </authorList>
    </citation>
    <scope>NUCLEOTIDE SEQUENCE [LARGE SCALE GENOMIC DNA]</scope>
    <source>
        <strain evidence="3 4">14C53</strain>
    </source>
</reference>
<accession>A0A5C4J056</accession>
<sequence length="84" mass="8695">MSMRSALVLPVLSAAVAAGLAFPCCALAAQPPPIPIPKPRVSLCVDVEIHFPRRPAGPSDWPTCTPPPLPTPPVPPTPPIPPIP</sequence>
<name>A0A5C4J056_9ACTN</name>
<dbReference type="EMBL" id="VCKW01000341">
    <property type="protein sequence ID" value="TMQ89999.1"/>
    <property type="molecule type" value="Genomic_DNA"/>
</dbReference>
<protein>
    <recommendedName>
        <fullName evidence="5">Secreted protein</fullName>
    </recommendedName>
</protein>
<keyword evidence="2" id="KW-0732">Signal</keyword>
<dbReference type="RefSeq" id="WP_205718094.1">
    <property type="nucleotide sequence ID" value="NZ_VCKW01000341.1"/>
</dbReference>